<dbReference type="SMART" id="SM01219">
    <property type="entry name" value="Frataxin_Cyay"/>
    <property type="match status" value="1"/>
</dbReference>
<dbReference type="PROSITE" id="PS01344">
    <property type="entry name" value="FRATAXIN_1"/>
    <property type="match status" value="1"/>
</dbReference>
<keyword evidence="8" id="KW-0560">Oxidoreductase</keyword>
<proteinExistence type="inferred from homology"/>
<dbReference type="PANTHER" id="PTHR16821:SF2">
    <property type="entry name" value="FRATAXIN, MITOCHONDRIAL"/>
    <property type="match status" value="1"/>
</dbReference>
<dbReference type="InterPro" id="IPR036524">
    <property type="entry name" value="Frataxin/CyaY_sf"/>
</dbReference>
<dbReference type="GO" id="GO:0034986">
    <property type="term" value="F:iron chaperone activity"/>
    <property type="evidence" value="ECO:0007669"/>
    <property type="project" value="TreeGrafter"/>
</dbReference>
<organism evidence="13 14">
    <name type="scientific">Daldinia eschscholtzii</name>
    <dbReference type="NCBI Taxonomy" id="292717"/>
    <lineage>
        <taxon>Eukaryota</taxon>
        <taxon>Fungi</taxon>
        <taxon>Dikarya</taxon>
        <taxon>Ascomycota</taxon>
        <taxon>Pezizomycotina</taxon>
        <taxon>Sordariomycetes</taxon>
        <taxon>Xylariomycetidae</taxon>
        <taxon>Xylariales</taxon>
        <taxon>Hypoxylaceae</taxon>
        <taxon>Daldinia</taxon>
    </lineage>
</organism>
<dbReference type="Gene3D" id="3.30.920.10">
    <property type="entry name" value="Frataxin/CyaY"/>
    <property type="match status" value="1"/>
</dbReference>
<accession>A0AAX6MSX7</accession>
<dbReference type="Pfam" id="PF01491">
    <property type="entry name" value="Frataxin_Cyay"/>
    <property type="match status" value="1"/>
</dbReference>
<evidence type="ECO:0000256" key="3">
    <source>
        <dbReference type="ARBA" id="ARBA00013107"/>
    </source>
</evidence>
<dbReference type="GO" id="GO:0004322">
    <property type="term" value="F:ferroxidase activity"/>
    <property type="evidence" value="ECO:0007669"/>
    <property type="project" value="UniProtKB-EC"/>
</dbReference>
<keyword evidence="7" id="KW-0809">Transit peptide</keyword>
<evidence type="ECO:0000256" key="10">
    <source>
        <dbReference type="ARBA" id="ARBA00023065"/>
    </source>
</evidence>
<dbReference type="FunFam" id="3.30.920.10:FF:000004">
    <property type="entry name" value="Mitochondrial chaperone Frataxin"/>
    <property type="match status" value="1"/>
</dbReference>
<dbReference type="InterPro" id="IPR017789">
    <property type="entry name" value="Frataxin"/>
</dbReference>
<evidence type="ECO:0000256" key="1">
    <source>
        <dbReference type="ARBA" id="ARBA00004173"/>
    </source>
</evidence>
<evidence type="ECO:0000256" key="7">
    <source>
        <dbReference type="ARBA" id="ARBA00022946"/>
    </source>
</evidence>
<evidence type="ECO:0000256" key="8">
    <source>
        <dbReference type="ARBA" id="ARBA00023002"/>
    </source>
</evidence>
<dbReference type="GO" id="GO:0016226">
    <property type="term" value="P:iron-sulfur cluster assembly"/>
    <property type="evidence" value="ECO:0007669"/>
    <property type="project" value="InterPro"/>
</dbReference>
<dbReference type="EC" id="1.16.3.1" evidence="3"/>
<comment type="caution">
    <text evidence="13">The sequence shown here is derived from an EMBL/GenBank/DDBJ whole genome shotgun (WGS) entry which is preliminary data.</text>
</comment>
<dbReference type="GO" id="GO:0051537">
    <property type="term" value="F:2 iron, 2 sulfur cluster binding"/>
    <property type="evidence" value="ECO:0007669"/>
    <property type="project" value="TreeGrafter"/>
</dbReference>
<dbReference type="AlphaFoldDB" id="A0AAX6MSX7"/>
<name>A0AAX6MSX7_9PEZI</name>
<keyword evidence="4" id="KW-0409">Iron storage</keyword>
<evidence type="ECO:0000256" key="9">
    <source>
        <dbReference type="ARBA" id="ARBA00023004"/>
    </source>
</evidence>
<keyword evidence="10" id="KW-0406">Ion transport</keyword>
<keyword evidence="14" id="KW-1185">Reference proteome</keyword>
<dbReference type="PANTHER" id="PTHR16821">
    <property type="entry name" value="FRATAXIN"/>
    <property type="match status" value="1"/>
</dbReference>
<evidence type="ECO:0000256" key="6">
    <source>
        <dbReference type="ARBA" id="ARBA00022496"/>
    </source>
</evidence>
<evidence type="ECO:0000313" key="14">
    <source>
        <dbReference type="Proteomes" id="UP001369815"/>
    </source>
</evidence>
<keyword evidence="6" id="KW-0410">Iron transport</keyword>
<gene>
    <name evidence="13" type="ORF">Daesc_003368</name>
</gene>
<evidence type="ECO:0000256" key="4">
    <source>
        <dbReference type="ARBA" id="ARBA00022434"/>
    </source>
</evidence>
<protein>
    <recommendedName>
        <fullName evidence="3">ferroxidase</fullName>
        <ecNumber evidence="3">1.16.3.1</ecNumber>
    </recommendedName>
</protein>
<dbReference type="GO" id="GO:0006879">
    <property type="term" value="P:intracellular iron ion homeostasis"/>
    <property type="evidence" value="ECO:0007669"/>
    <property type="project" value="UniProtKB-KW"/>
</dbReference>
<evidence type="ECO:0000256" key="5">
    <source>
        <dbReference type="ARBA" id="ARBA00022448"/>
    </source>
</evidence>
<evidence type="ECO:0000313" key="13">
    <source>
        <dbReference type="EMBL" id="KAK6955725.1"/>
    </source>
</evidence>
<dbReference type="NCBIfam" id="TIGR03422">
    <property type="entry name" value="mito_frataxin"/>
    <property type="match status" value="1"/>
</dbReference>
<dbReference type="EMBL" id="JBANMG010000003">
    <property type="protein sequence ID" value="KAK6955725.1"/>
    <property type="molecule type" value="Genomic_DNA"/>
</dbReference>
<dbReference type="GO" id="GO:0008198">
    <property type="term" value="F:ferrous iron binding"/>
    <property type="evidence" value="ECO:0007669"/>
    <property type="project" value="TreeGrafter"/>
</dbReference>
<dbReference type="Proteomes" id="UP001369815">
    <property type="component" value="Unassembled WGS sequence"/>
</dbReference>
<keyword evidence="9" id="KW-0408">Iron</keyword>
<comment type="catalytic activity">
    <reaction evidence="12">
        <text>4 Fe(2+) + O2 + 4 H(+) = 4 Fe(3+) + 2 H2O</text>
        <dbReference type="Rhea" id="RHEA:11148"/>
        <dbReference type="ChEBI" id="CHEBI:15377"/>
        <dbReference type="ChEBI" id="CHEBI:15378"/>
        <dbReference type="ChEBI" id="CHEBI:15379"/>
        <dbReference type="ChEBI" id="CHEBI:29033"/>
        <dbReference type="ChEBI" id="CHEBI:29034"/>
        <dbReference type="EC" id="1.16.3.1"/>
    </reaction>
</comment>
<dbReference type="InterPro" id="IPR002908">
    <property type="entry name" value="Frataxin/CyaY"/>
</dbReference>
<comment type="similarity">
    <text evidence="2">Belongs to the frataxin family.</text>
</comment>
<reference evidence="13 14" key="1">
    <citation type="journal article" date="2024" name="Front Chem Biol">
        <title>Unveiling the potential of Daldinia eschscholtzii MFLUCC 19-0629 through bioactivity and bioinformatics studies for enhanced sustainable agriculture production.</title>
        <authorList>
            <person name="Brooks S."/>
            <person name="Weaver J.A."/>
            <person name="Klomchit A."/>
            <person name="Alharthi S.A."/>
            <person name="Onlamun T."/>
            <person name="Nurani R."/>
            <person name="Vong T.K."/>
            <person name="Alberti F."/>
            <person name="Greco C."/>
        </authorList>
    </citation>
    <scope>NUCLEOTIDE SEQUENCE [LARGE SCALE GENOMIC DNA]</scope>
    <source>
        <strain evidence="13">MFLUCC 19-0629</strain>
    </source>
</reference>
<dbReference type="NCBIfam" id="TIGR03421">
    <property type="entry name" value="FeS_CyaY"/>
    <property type="match status" value="1"/>
</dbReference>
<evidence type="ECO:0000256" key="11">
    <source>
        <dbReference type="ARBA" id="ARBA00023128"/>
    </source>
</evidence>
<dbReference type="InterPro" id="IPR020895">
    <property type="entry name" value="Frataxin_CS"/>
</dbReference>
<evidence type="ECO:0000256" key="12">
    <source>
        <dbReference type="ARBA" id="ARBA00047990"/>
    </source>
</evidence>
<dbReference type="PROSITE" id="PS50810">
    <property type="entry name" value="FRATAXIN_2"/>
    <property type="match status" value="1"/>
</dbReference>
<comment type="subcellular location">
    <subcellularLocation>
        <location evidence="1">Mitochondrion</location>
    </subcellularLocation>
</comment>
<sequence>MMRANFLKLGQNGRAGITSIARRTAVSNVGQRFTTLLSPRVMWLQPVQMRLFSASSSVAHQEAPKANSSSITTAQYHELADIYLDAVLSKFEELQDEHGEIDVEYSSGVMTVKIPNVGTYVINKQPPNKQIWLSSPISGPKRYDFVGSTEGQKPGIEKGEWVYHRDGSTLSELLLKETGVTIDVDYQ</sequence>
<evidence type="ECO:0000256" key="2">
    <source>
        <dbReference type="ARBA" id="ARBA00008183"/>
    </source>
</evidence>
<dbReference type="GO" id="GO:0006826">
    <property type="term" value="P:iron ion transport"/>
    <property type="evidence" value="ECO:0007669"/>
    <property type="project" value="UniProtKB-KW"/>
</dbReference>
<keyword evidence="11" id="KW-0496">Mitochondrion</keyword>
<keyword evidence="5" id="KW-0813">Transport</keyword>
<dbReference type="SUPFAM" id="SSF55387">
    <property type="entry name" value="Frataxin/Nqo15-like"/>
    <property type="match status" value="1"/>
</dbReference>
<dbReference type="GO" id="GO:0005739">
    <property type="term" value="C:mitochondrion"/>
    <property type="evidence" value="ECO:0007669"/>
    <property type="project" value="UniProtKB-SubCell"/>
</dbReference>
<dbReference type="GO" id="GO:0008199">
    <property type="term" value="F:ferric iron binding"/>
    <property type="evidence" value="ECO:0007669"/>
    <property type="project" value="InterPro"/>
</dbReference>